<feature type="transmembrane region" description="Helical" evidence="1">
    <location>
        <begin position="386"/>
        <end position="406"/>
    </location>
</feature>
<dbReference type="EMBL" id="JBDJPC010000009">
    <property type="protein sequence ID" value="KAL1491474.1"/>
    <property type="molecule type" value="Genomic_DNA"/>
</dbReference>
<dbReference type="Pfam" id="PF06974">
    <property type="entry name" value="WS_DGAT_C"/>
    <property type="match status" value="1"/>
</dbReference>
<reference evidence="3 4" key="1">
    <citation type="submission" date="2024-05" db="EMBL/GenBank/DDBJ databases">
        <title>Genetic variation in Jamaican populations of the coffee berry borer (Hypothenemus hampei).</title>
        <authorList>
            <person name="Errbii M."/>
            <person name="Myrie A."/>
        </authorList>
    </citation>
    <scope>NUCLEOTIDE SEQUENCE [LARGE SCALE GENOMIC DNA]</scope>
    <source>
        <strain evidence="3">JA-Hopewell-2020-01-JO</strain>
        <tissue evidence="3">Whole body</tissue>
    </source>
</reference>
<evidence type="ECO:0000259" key="2">
    <source>
        <dbReference type="Pfam" id="PF06974"/>
    </source>
</evidence>
<keyword evidence="4" id="KW-1185">Reference proteome</keyword>
<keyword evidence="1" id="KW-0472">Membrane</keyword>
<evidence type="ECO:0000313" key="4">
    <source>
        <dbReference type="Proteomes" id="UP001566132"/>
    </source>
</evidence>
<feature type="transmembrane region" description="Helical" evidence="1">
    <location>
        <begin position="231"/>
        <end position="250"/>
    </location>
</feature>
<sequence length="504" mass="58110">MVLTLLDLLLSLLVIPLYPVIAIVYLLLSIQRQLINLWLAYTLGDQQFGGLLSAFDRLFAVVPNANSGKTVLVVNYVKSDKEIDLLNRFQKILENQVFNQPTKFKKLTSTWNTFLGQPYLIKNQVQISDVVKTIPLPCFGEAFDDNYMKKFVGQASNLPLPKNDKALWEIYIGTRHLENMDPNLKGYVYPIFMRFHHLVADGMRLMPFLSQLAESNIFETFQIQEPPSINFMVKIAYCFYILFISPITYLKFSFWRKVDENPLHGTKLSREKLIAWATDGSSQHVKTIKKIKNRLPNTRFTDVLYACISSSFFHYFQKKNLRIPKTISVLSPRLLRLSLNDQEVLKNDFTFTSLELPIVNPQNFLADMEKVKLSMDEMRRSPGKDVLYWINYYFAALIPTTILSLISTTKTYSCFISNLPGSQNKVKCFGDCELLAGFPSAINSNETGMTLTIITFNNQFFISLFVDKATIHQQEDAQFIVDDIIRNMDIFNEKVQKTFILKNK</sequence>
<dbReference type="PANTHER" id="PTHR31650:SF1">
    <property type="entry name" value="WAX ESTER SYNTHASE_DIACYLGLYCEROL ACYLTRANSFERASE 4-RELATED"/>
    <property type="match status" value="1"/>
</dbReference>
<dbReference type="PANTHER" id="PTHR31650">
    <property type="entry name" value="O-ACYLTRANSFERASE (WSD1-LIKE) FAMILY PROTEIN"/>
    <property type="match status" value="1"/>
</dbReference>
<evidence type="ECO:0000256" key="1">
    <source>
        <dbReference type="SAM" id="Phobius"/>
    </source>
</evidence>
<feature type="domain" description="O-acyltransferase WSD1 C-terminal" evidence="2">
    <location>
        <begin position="347"/>
        <end position="486"/>
    </location>
</feature>
<evidence type="ECO:0000313" key="3">
    <source>
        <dbReference type="EMBL" id="KAL1491474.1"/>
    </source>
</evidence>
<dbReference type="AlphaFoldDB" id="A0ABD1EA16"/>
<organism evidence="3 4">
    <name type="scientific">Hypothenemus hampei</name>
    <name type="common">Coffee berry borer</name>
    <dbReference type="NCBI Taxonomy" id="57062"/>
    <lineage>
        <taxon>Eukaryota</taxon>
        <taxon>Metazoa</taxon>
        <taxon>Ecdysozoa</taxon>
        <taxon>Arthropoda</taxon>
        <taxon>Hexapoda</taxon>
        <taxon>Insecta</taxon>
        <taxon>Pterygota</taxon>
        <taxon>Neoptera</taxon>
        <taxon>Endopterygota</taxon>
        <taxon>Coleoptera</taxon>
        <taxon>Polyphaga</taxon>
        <taxon>Cucujiformia</taxon>
        <taxon>Curculionidae</taxon>
        <taxon>Scolytinae</taxon>
        <taxon>Hypothenemus</taxon>
    </lineage>
</organism>
<name>A0ABD1EA16_HYPHA</name>
<dbReference type="InterPro" id="IPR009721">
    <property type="entry name" value="O-acyltransferase_WSD1_C"/>
</dbReference>
<dbReference type="Proteomes" id="UP001566132">
    <property type="component" value="Unassembled WGS sequence"/>
</dbReference>
<protein>
    <recommendedName>
        <fullName evidence="2">O-acyltransferase WSD1 C-terminal domain-containing protein</fullName>
    </recommendedName>
</protein>
<gene>
    <name evidence="3" type="ORF">ABEB36_012069</name>
</gene>
<dbReference type="InterPro" id="IPR045034">
    <property type="entry name" value="O-acyltransferase_WSD1-like"/>
</dbReference>
<comment type="caution">
    <text evidence="3">The sequence shown here is derived from an EMBL/GenBank/DDBJ whole genome shotgun (WGS) entry which is preliminary data.</text>
</comment>
<keyword evidence="1" id="KW-0812">Transmembrane</keyword>
<proteinExistence type="predicted"/>
<keyword evidence="1" id="KW-1133">Transmembrane helix</keyword>
<accession>A0ABD1EA16</accession>